<dbReference type="Proteomes" id="UP000824101">
    <property type="component" value="Unassembled WGS sequence"/>
</dbReference>
<evidence type="ECO:0000313" key="1">
    <source>
        <dbReference type="EMBL" id="HIZ79592.1"/>
    </source>
</evidence>
<comment type="caution">
    <text evidence="1">The sequence shown here is derived from an EMBL/GenBank/DDBJ whole genome shotgun (WGS) entry which is preliminary data.</text>
</comment>
<dbReference type="EMBL" id="DXBC01000116">
    <property type="protein sequence ID" value="HIZ79592.1"/>
    <property type="molecule type" value="Genomic_DNA"/>
</dbReference>
<accession>A0A9D2GIP0</accession>
<dbReference type="AlphaFoldDB" id="A0A9D2GIP0"/>
<protein>
    <submittedName>
        <fullName evidence="1">Uncharacterized protein</fullName>
    </submittedName>
</protein>
<dbReference type="InterPro" id="IPR043743">
    <property type="entry name" value="DUF5688"/>
</dbReference>
<reference evidence="1" key="1">
    <citation type="journal article" date="2021" name="PeerJ">
        <title>Extensive microbial diversity within the chicken gut microbiome revealed by metagenomics and culture.</title>
        <authorList>
            <person name="Gilroy R."/>
            <person name="Ravi A."/>
            <person name="Getino M."/>
            <person name="Pursley I."/>
            <person name="Horton D.L."/>
            <person name="Alikhan N.F."/>
            <person name="Baker D."/>
            <person name="Gharbi K."/>
            <person name="Hall N."/>
            <person name="Watson M."/>
            <person name="Adriaenssens E.M."/>
            <person name="Foster-Nyarko E."/>
            <person name="Jarju S."/>
            <person name="Secka A."/>
            <person name="Antonio M."/>
            <person name="Oren A."/>
            <person name="Chaudhuri R.R."/>
            <person name="La Ragione R."/>
            <person name="Hildebrand F."/>
            <person name="Pallen M.J."/>
        </authorList>
    </citation>
    <scope>NUCLEOTIDE SEQUENCE</scope>
    <source>
        <strain evidence="1">ChiBcec1-1093</strain>
    </source>
</reference>
<reference evidence="1" key="2">
    <citation type="submission" date="2021-04" db="EMBL/GenBank/DDBJ databases">
        <authorList>
            <person name="Gilroy R."/>
        </authorList>
    </citation>
    <scope>NUCLEOTIDE SEQUENCE</scope>
    <source>
        <strain evidence="1">ChiBcec1-1093</strain>
    </source>
</reference>
<evidence type="ECO:0000313" key="2">
    <source>
        <dbReference type="Proteomes" id="UP000824101"/>
    </source>
</evidence>
<gene>
    <name evidence="1" type="ORF">IAA17_07380</name>
</gene>
<sequence>MVYKSFLELTVSRLQTLLGSQAAVTVRQIPKNNGVLLDGLCISRPGSSVAPAIYLNSYYEQYRSGVPIDSIISDILAVYQENSHPDENRFRSFSSLPLARRHLVFKLISSEANQELLSSIPHLPFLDLSIVFYLLFDDGETCFSSIVGNDQLRRWCMEPEELFSLAQKNSPALLPPTIRSMTDVVRDMAMEHMGDEYEPEWIEKLLAEQHSAQPLYILTNTAELNGAGCMLYPGQLKKFADAAGSDLIVLPSSVHEVLLTPDRGFSHYSSLSSMVSQINEEEVLQEDRLSNHIYLYSRAQECLYTPEGDFAPIPS</sequence>
<organism evidence="1 2">
    <name type="scientific">Candidatus Lachnoclostridium stercorigallinarum</name>
    <dbReference type="NCBI Taxonomy" id="2838634"/>
    <lineage>
        <taxon>Bacteria</taxon>
        <taxon>Bacillati</taxon>
        <taxon>Bacillota</taxon>
        <taxon>Clostridia</taxon>
        <taxon>Lachnospirales</taxon>
        <taxon>Lachnospiraceae</taxon>
    </lineage>
</organism>
<proteinExistence type="predicted"/>
<name>A0A9D2GIP0_9FIRM</name>
<dbReference type="Pfam" id="PF18941">
    <property type="entry name" value="DUF5688"/>
    <property type="match status" value="1"/>
</dbReference>